<evidence type="ECO:0000313" key="8">
    <source>
        <dbReference type="Proteomes" id="UP000635983"/>
    </source>
</evidence>
<gene>
    <name evidence="7" type="primary">fetB</name>
    <name evidence="7" type="ORF">GCM10009304_06770</name>
</gene>
<dbReference type="Proteomes" id="UP000635983">
    <property type="component" value="Unassembled WGS sequence"/>
</dbReference>
<sequence length="297" mass="31197">MFTLLALAIAGCSTPSSQQDTLNVVQPQGTVAVKKDPQKIVSFDFGSVDTLAALGAGQRVVGAADNPPPYLQPNGLQLAPVGSLKAPNLDAVRALSPDLILVTGRQGDDAQRLAGIAPTLDMSTGPDYLASVKQHITTLGELVGRQEQAKTALVDLQKSVDEVRAQVAKSGKKAIVLTHNEGRFSANEQPVIYSVLQAPRALPAPAPRAPGAPRPKPQPMTLEQIAAAQPDIIFIVDRSAAIGGKPLDIASLNGSALLKTPAAKHNDVFYLDPPLWYLSGGGLQSLMLQIEQIAQSY</sequence>
<dbReference type="AlphaFoldDB" id="A0A917PLJ5"/>
<evidence type="ECO:0000256" key="3">
    <source>
        <dbReference type="ARBA" id="ARBA00022448"/>
    </source>
</evidence>
<reference evidence="7" key="1">
    <citation type="journal article" date="2014" name="Int. J. Syst. Evol. Microbiol.">
        <title>Complete genome sequence of Corynebacterium casei LMG S-19264T (=DSM 44701T), isolated from a smear-ripened cheese.</title>
        <authorList>
            <consortium name="US DOE Joint Genome Institute (JGI-PGF)"/>
            <person name="Walter F."/>
            <person name="Albersmeier A."/>
            <person name="Kalinowski J."/>
            <person name="Ruckert C."/>
        </authorList>
    </citation>
    <scope>NUCLEOTIDE SEQUENCE</scope>
    <source>
        <strain evidence="7">JCM 30078</strain>
    </source>
</reference>
<keyword evidence="4" id="KW-0406">Ion transport</keyword>
<evidence type="ECO:0000259" key="6">
    <source>
        <dbReference type="PROSITE" id="PS50983"/>
    </source>
</evidence>
<keyword evidence="5" id="KW-0732">Signal</keyword>
<dbReference type="InterPro" id="IPR051313">
    <property type="entry name" value="Bact_iron-sidero_bind"/>
</dbReference>
<reference evidence="7" key="2">
    <citation type="submission" date="2020-09" db="EMBL/GenBank/DDBJ databases">
        <authorList>
            <person name="Sun Q."/>
            <person name="Ohkuma M."/>
        </authorList>
    </citation>
    <scope>NUCLEOTIDE SEQUENCE</scope>
    <source>
        <strain evidence="7">JCM 30078</strain>
    </source>
</reference>
<dbReference type="InterPro" id="IPR002491">
    <property type="entry name" value="ABC_transptr_periplasmic_BD"/>
</dbReference>
<evidence type="ECO:0000256" key="2">
    <source>
        <dbReference type="ARBA" id="ARBA00008814"/>
    </source>
</evidence>
<feature type="domain" description="Fe/B12 periplasmic-binding" evidence="6">
    <location>
        <begin position="39"/>
        <end position="297"/>
    </location>
</feature>
<organism evidence="7 8">
    <name type="scientific">Pseudomonas matsuisoli</name>
    <dbReference type="NCBI Taxonomy" id="1515666"/>
    <lineage>
        <taxon>Bacteria</taxon>
        <taxon>Pseudomonadati</taxon>
        <taxon>Pseudomonadota</taxon>
        <taxon>Gammaproteobacteria</taxon>
        <taxon>Pseudomonadales</taxon>
        <taxon>Pseudomonadaceae</taxon>
        <taxon>Pseudomonas</taxon>
    </lineage>
</organism>
<accession>A0A917PLJ5</accession>
<evidence type="ECO:0000313" key="7">
    <source>
        <dbReference type="EMBL" id="GGJ83426.1"/>
    </source>
</evidence>
<keyword evidence="4" id="KW-0410">Iron transport</keyword>
<proteinExistence type="inferred from homology"/>
<name>A0A917PLJ5_9PSED</name>
<dbReference type="PANTHER" id="PTHR30532:SF28">
    <property type="entry name" value="PETROBACTIN-BINDING PROTEIN YCLQ"/>
    <property type="match status" value="1"/>
</dbReference>
<dbReference type="EMBL" id="BMPO01000001">
    <property type="protein sequence ID" value="GGJ83426.1"/>
    <property type="molecule type" value="Genomic_DNA"/>
</dbReference>
<keyword evidence="4" id="KW-0408">Iron</keyword>
<keyword evidence="3" id="KW-0813">Transport</keyword>
<evidence type="ECO:0000256" key="4">
    <source>
        <dbReference type="ARBA" id="ARBA00022496"/>
    </source>
</evidence>
<dbReference type="GO" id="GO:1901678">
    <property type="term" value="P:iron coordination entity transport"/>
    <property type="evidence" value="ECO:0007669"/>
    <property type="project" value="UniProtKB-ARBA"/>
</dbReference>
<dbReference type="PANTHER" id="PTHR30532">
    <property type="entry name" value="IRON III DICITRATE-BINDING PERIPLASMIC PROTEIN"/>
    <property type="match status" value="1"/>
</dbReference>
<dbReference type="Gene3D" id="3.40.50.1980">
    <property type="entry name" value="Nitrogenase molybdenum iron protein domain"/>
    <property type="match status" value="2"/>
</dbReference>
<dbReference type="Pfam" id="PF01497">
    <property type="entry name" value="Peripla_BP_2"/>
    <property type="match status" value="1"/>
</dbReference>
<comment type="subcellular location">
    <subcellularLocation>
        <location evidence="1">Cell envelope</location>
    </subcellularLocation>
</comment>
<comment type="similarity">
    <text evidence="2">Belongs to the bacterial solute-binding protein 8 family.</text>
</comment>
<protein>
    <submittedName>
        <fullName evidence="7">Iron ABC transporter substrate-binding protein</fullName>
    </submittedName>
</protein>
<evidence type="ECO:0000256" key="1">
    <source>
        <dbReference type="ARBA" id="ARBA00004196"/>
    </source>
</evidence>
<keyword evidence="8" id="KW-1185">Reference proteome</keyword>
<dbReference type="PROSITE" id="PS50983">
    <property type="entry name" value="FE_B12_PBP"/>
    <property type="match status" value="1"/>
</dbReference>
<comment type="caution">
    <text evidence="7">The sequence shown here is derived from an EMBL/GenBank/DDBJ whole genome shotgun (WGS) entry which is preliminary data.</text>
</comment>
<evidence type="ECO:0000256" key="5">
    <source>
        <dbReference type="ARBA" id="ARBA00022729"/>
    </source>
</evidence>
<dbReference type="SUPFAM" id="SSF53807">
    <property type="entry name" value="Helical backbone' metal receptor"/>
    <property type="match status" value="1"/>
</dbReference>
<dbReference type="GO" id="GO:0030288">
    <property type="term" value="C:outer membrane-bounded periplasmic space"/>
    <property type="evidence" value="ECO:0007669"/>
    <property type="project" value="TreeGrafter"/>
</dbReference>